<evidence type="ECO:0000259" key="2">
    <source>
        <dbReference type="Pfam" id="PF00364"/>
    </source>
</evidence>
<protein>
    <recommendedName>
        <fullName evidence="2">Lipoyl-binding domain-containing protein</fullName>
    </recommendedName>
</protein>
<keyword evidence="4" id="KW-1185">Reference proteome</keyword>
<accession>A0A2H9TMY3</accession>
<feature type="domain" description="Lipoyl-binding" evidence="2">
    <location>
        <begin position="42"/>
        <end position="79"/>
    </location>
</feature>
<evidence type="ECO:0000313" key="3">
    <source>
        <dbReference type="EMBL" id="PJF19096.1"/>
    </source>
</evidence>
<dbReference type="Proteomes" id="UP000240830">
    <property type="component" value="Unassembled WGS sequence"/>
</dbReference>
<dbReference type="Gene3D" id="2.40.50.100">
    <property type="match status" value="1"/>
</dbReference>
<feature type="signal peptide" evidence="1">
    <location>
        <begin position="1"/>
        <end position="37"/>
    </location>
</feature>
<gene>
    <name evidence="3" type="ORF">PSACC_01063</name>
</gene>
<dbReference type="SUPFAM" id="SSF51230">
    <property type="entry name" value="Single hybrid motif"/>
    <property type="match status" value="1"/>
</dbReference>
<dbReference type="InterPro" id="IPR000089">
    <property type="entry name" value="Biotin_lipoyl"/>
</dbReference>
<dbReference type="AlphaFoldDB" id="A0A2H9TMY3"/>
<feature type="non-terminal residue" evidence="3">
    <location>
        <position position="1"/>
    </location>
</feature>
<evidence type="ECO:0000313" key="4">
    <source>
        <dbReference type="Proteomes" id="UP000240830"/>
    </source>
</evidence>
<sequence length="121" mass="12840">QFGVSSNAALIGPQPGSQSPMQFTAFFLLLASTVATASQISVTAPMEGKVVELIVQVNQIVTYGQPLVKLEVMKLEQVICLGDGAETGKWYRVTGLRNLNGIAETGSVVAILEPAERKAYS</sequence>
<name>A0A2H9TMY3_9FUNG</name>
<dbReference type="InterPro" id="IPR011053">
    <property type="entry name" value="Single_hybrid_motif"/>
</dbReference>
<feature type="chain" id="PRO_5014186107" description="Lipoyl-binding domain-containing protein" evidence="1">
    <location>
        <begin position="38"/>
        <end position="121"/>
    </location>
</feature>
<keyword evidence="1" id="KW-0732">Signal</keyword>
<evidence type="ECO:0000256" key="1">
    <source>
        <dbReference type="SAM" id="SignalP"/>
    </source>
</evidence>
<organism evidence="3 4">
    <name type="scientific">Paramicrosporidium saccamoebae</name>
    <dbReference type="NCBI Taxonomy" id="1246581"/>
    <lineage>
        <taxon>Eukaryota</taxon>
        <taxon>Fungi</taxon>
        <taxon>Fungi incertae sedis</taxon>
        <taxon>Cryptomycota</taxon>
        <taxon>Cryptomycota incertae sedis</taxon>
        <taxon>Paramicrosporidium</taxon>
    </lineage>
</organism>
<proteinExistence type="predicted"/>
<reference evidence="3 4" key="1">
    <citation type="submission" date="2016-10" db="EMBL/GenBank/DDBJ databases">
        <title>The genome of Paramicrosporidium saccamoebae is the missing link in understanding Cryptomycota and Microsporidia evolution.</title>
        <authorList>
            <person name="Quandt C.A."/>
            <person name="Beaudet D."/>
            <person name="Corsaro D."/>
            <person name="Michel R."/>
            <person name="Corradi N."/>
            <person name="James T."/>
        </authorList>
    </citation>
    <scope>NUCLEOTIDE SEQUENCE [LARGE SCALE GENOMIC DNA]</scope>
    <source>
        <strain evidence="3 4">KSL3</strain>
    </source>
</reference>
<dbReference type="Pfam" id="PF00364">
    <property type="entry name" value="Biotin_lipoyl"/>
    <property type="match status" value="1"/>
</dbReference>
<dbReference type="EMBL" id="MTSL01000077">
    <property type="protein sequence ID" value="PJF19096.1"/>
    <property type="molecule type" value="Genomic_DNA"/>
</dbReference>
<comment type="caution">
    <text evidence="3">The sequence shown here is derived from an EMBL/GenBank/DDBJ whole genome shotgun (WGS) entry which is preliminary data.</text>
</comment>